<dbReference type="InterPro" id="IPR029479">
    <property type="entry name" value="Nitroreductase"/>
</dbReference>
<dbReference type="Pfam" id="PF00881">
    <property type="entry name" value="Nitroreductase"/>
    <property type="match status" value="1"/>
</dbReference>
<evidence type="ECO:0000259" key="1">
    <source>
        <dbReference type="Pfam" id="PF00881"/>
    </source>
</evidence>
<feature type="domain" description="Nitroreductase" evidence="1">
    <location>
        <begin position="148"/>
        <end position="323"/>
    </location>
</feature>
<dbReference type="InterPro" id="IPR052544">
    <property type="entry name" value="Bacteriocin_Proc_Enz"/>
</dbReference>
<dbReference type="SUPFAM" id="SSF55469">
    <property type="entry name" value="FMN-dependent nitroreductase-like"/>
    <property type="match status" value="1"/>
</dbReference>
<protein>
    <submittedName>
        <fullName evidence="2">SagB/ThcOx family dehydrogenase</fullName>
    </submittedName>
</protein>
<comment type="caution">
    <text evidence="2">The sequence shown here is derived from an EMBL/GenBank/DDBJ whole genome shotgun (WGS) entry which is preliminary data.</text>
</comment>
<evidence type="ECO:0000313" key="3">
    <source>
        <dbReference type="Proteomes" id="UP001241758"/>
    </source>
</evidence>
<dbReference type="Gene3D" id="3.40.109.10">
    <property type="entry name" value="NADH Oxidase"/>
    <property type="match status" value="1"/>
</dbReference>
<dbReference type="PANTHER" id="PTHR43745">
    <property type="entry name" value="NITROREDUCTASE MJ1384-RELATED"/>
    <property type="match status" value="1"/>
</dbReference>
<gene>
    <name evidence="2" type="ORF">QLQ12_40260</name>
</gene>
<organism evidence="2 3">
    <name type="scientific">Actinoplanes sandaracinus</name>
    <dbReference type="NCBI Taxonomy" id="3045177"/>
    <lineage>
        <taxon>Bacteria</taxon>
        <taxon>Bacillati</taxon>
        <taxon>Actinomycetota</taxon>
        <taxon>Actinomycetes</taxon>
        <taxon>Micromonosporales</taxon>
        <taxon>Micromonosporaceae</taxon>
        <taxon>Actinoplanes</taxon>
    </lineage>
</organism>
<dbReference type="RefSeq" id="WP_282766263.1">
    <property type="nucleotide sequence ID" value="NZ_JASCTH010000037.1"/>
</dbReference>
<dbReference type="PANTHER" id="PTHR43745:SF2">
    <property type="entry name" value="NITROREDUCTASE MJ1384-RELATED"/>
    <property type="match status" value="1"/>
</dbReference>
<name>A0ABT6WYT3_9ACTN</name>
<accession>A0ABT6WYT3</accession>
<evidence type="ECO:0000313" key="2">
    <source>
        <dbReference type="EMBL" id="MDI6104839.1"/>
    </source>
</evidence>
<sequence>MTSTSPASWPVGVALRPPVDLEAATVELADQVTGRRFQCRPEALAATILSGRVPAPLDQLGDRTALVPGLRHWLRRGWRPSDGAYLASRRWSYADTADPGNRIREQTVAGYLAAGGQPPAEQLPDGPVTVLGPPAPPGEQPVTQLLNRRRTGRVYRSEPVPLADFSGLLWYGFARVRYRRERSDPGMPLSLLDSVGSAWDIALAVYGVDGVEPGIYRYDILRHELRLVQAGDHRAAMVDVLQGMHSPETAGWTLGLVADFPRYQWRYRHEHGLRRLWMEAGMIGQELLLLASSYGISTLVTPAQKDRPFLRLHGFDDRRYAAVYTLTQGLSRGRAGVGINGHDIEQVPR</sequence>
<reference evidence="2 3" key="1">
    <citation type="submission" date="2023-05" db="EMBL/GenBank/DDBJ databases">
        <title>Actinoplanes sp. NEAU-A12 genome sequencing.</title>
        <authorList>
            <person name="Wang Z.-S."/>
        </authorList>
    </citation>
    <scope>NUCLEOTIDE SEQUENCE [LARGE SCALE GENOMIC DNA]</scope>
    <source>
        <strain evidence="2 3">NEAU-A12</strain>
    </source>
</reference>
<proteinExistence type="predicted"/>
<dbReference type="InterPro" id="IPR000415">
    <property type="entry name" value="Nitroreductase-like"/>
</dbReference>
<dbReference type="EMBL" id="JASCTH010000037">
    <property type="protein sequence ID" value="MDI6104839.1"/>
    <property type="molecule type" value="Genomic_DNA"/>
</dbReference>
<dbReference type="Proteomes" id="UP001241758">
    <property type="component" value="Unassembled WGS sequence"/>
</dbReference>
<dbReference type="CDD" id="cd02142">
    <property type="entry name" value="McbC_SagB-like_oxidoreductase"/>
    <property type="match status" value="1"/>
</dbReference>
<keyword evidence="3" id="KW-1185">Reference proteome</keyword>